<name>A0A0P0RHF8_9BURK</name>
<dbReference type="AlphaFoldDB" id="A0A0P0RHF8"/>
<dbReference type="SUPFAM" id="SSF49401">
    <property type="entry name" value="Bacterial adhesins"/>
    <property type="match status" value="1"/>
</dbReference>
<dbReference type="InterPro" id="IPR000259">
    <property type="entry name" value="Adhesion_dom_fimbrial"/>
</dbReference>
<dbReference type="GO" id="GO:0043709">
    <property type="term" value="P:cell adhesion involved in single-species biofilm formation"/>
    <property type="evidence" value="ECO:0007669"/>
    <property type="project" value="TreeGrafter"/>
</dbReference>
<dbReference type="Proteomes" id="UP000019146">
    <property type="component" value="Chromosome 2"/>
</dbReference>
<protein>
    <submittedName>
        <fullName evidence="5">Fimbrial protein</fullName>
    </submittedName>
</protein>
<keyword evidence="3" id="KW-0281">Fimbrium</keyword>
<dbReference type="EMBL" id="CP012747">
    <property type="protein sequence ID" value="ALL68001.1"/>
    <property type="molecule type" value="Genomic_DNA"/>
</dbReference>
<dbReference type="KEGG" id="bcai:K788_0000886"/>
<dbReference type="Gene3D" id="2.60.40.1090">
    <property type="entry name" value="Fimbrial-type adhesion domain"/>
    <property type="match status" value="1"/>
</dbReference>
<dbReference type="Pfam" id="PF00419">
    <property type="entry name" value="Fimbrial"/>
    <property type="match status" value="1"/>
</dbReference>
<evidence type="ECO:0000259" key="4">
    <source>
        <dbReference type="Pfam" id="PF00419"/>
    </source>
</evidence>
<organism evidence="5 6">
    <name type="scientific">Paraburkholderia caribensis MBA4</name>
    <dbReference type="NCBI Taxonomy" id="1323664"/>
    <lineage>
        <taxon>Bacteria</taxon>
        <taxon>Pseudomonadati</taxon>
        <taxon>Pseudomonadota</taxon>
        <taxon>Betaproteobacteria</taxon>
        <taxon>Burkholderiales</taxon>
        <taxon>Burkholderiaceae</taxon>
        <taxon>Paraburkholderia</taxon>
    </lineage>
</organism>
<feature type="domain" description="Fimbrial-type adhesion" evidence="4">
    <location>
        <begin position="230"/>
        <end position="374"/>
    </location>
</feature>
<dbReference type="InterPro" id="IPR050263">
    <property type="entry name" value="Bact_Fimbrial_Adh_Pro"/>
</dbReference>
<dbReference type="PANTHER" id="PTHR33420:SF14">
    <property type="entry name" value="TYPE 1 FIMBRIN D-MANNOSE SPECIFIC ADHESIN"/>
    <property type="match status" value="1"/>
</dbReference>
<evidence type="ECO:0000256" key="1">
    <source>
        <dbReference type="ARBA" id="ARBA00004561"/>
    </source>
</evidence>
<dbReference type="RefSeq" id="WP_158510966.1">
    <property type="nucleotide sequence ID" value="NZ_CP012747.1"/>
</dbReference>
<dbReference type="InterPro" id="IPR036937">
    <property type="entry name" value="Adhesion_dom_fimbrial_sf"/>
</dbReference>
<comment type="similarity">
    <text evidence="2">Belongs to the fimbrial protein family.</text>
</comment>
<reference evidence="5 6" key="1">
    <citation type="journal article" date="2014" name="Genome Announc.">
        <title>Draft Genome Sequence of the Haloacid-Degrading Burkholderia caribensis Strain MBA4.</title>
        <authorList>
            <person name="Pan Y."/>
            <person name="Kong K.F."/>
            <person name="Tsang J.S."/>
        </authorList>
    </citation>
    <scope>NUCLEOTIDE SEQUENCE [LARGE SCALE GENOMIC DNA]</scope>
    <source>
        <strain evidence="5 6">MBA4</strain>
    </source>
</reference>
<gene>
    <name evidence="5" type="ORF">K788_0000886</name>
</gene>
<dbReference type="InterPro" id="IPR008966">
    <property type="entry name" value="Adhesion_dom_sf"/>
</dbReference>
<evidence type="ECO:0000313" key="6">
    <source>
        <dbReference type="Proteomes" id="UP000019146"/>
    </source>
</evidence>
<accession>A0A0P0RHF8</accession>
<evidence type="ECO:0000256" key="3">
    <source>
        <dbReference type="ARBA" id="ARBA00023263"/>
    </source>
</evidence>
<dbReference type="Gene3D" id="2.60.40.3310">
    <property type="match status" value="1"/>
</dbReference>
<evidence type="ECO:0000256" key="2">
    <source>
        <dbReference type="ARBA" id="ARBA00006671"/>
    </source>
</evidence>
<evidence type="ECO:0000313" key="5">
    <source>
        <dbReference type="EMBL" id="ALL68001.1"/>
    </source>
</evidence>
<proteinExistence type="inferred from homology"/>
<comment type="subcellular location">
    <subcellularLocation>
        <location evidence="1">Fimbrium</location>
    </subcellularLocation>
</comment>
<dbReference type="GeneID" id="69975155"/>
<dbReference type="PANTHER" id="PTHR33420">
    <property type="entry name" value="FIMBRIAL SUBUNIT ELFA-RELATED"/>
    <property type="match status" value="1"/>
</dbReference>
<dbReference type="GO" id="GO:0009289">
    <property type="term" value="C:pilus"/>
    <property type="evidence" value="ECO:0007669"/>
    <property type="project" value="UniProtKB-SubCell"/>
</dbReference>
<sequence length="374" mass="37810">MLNPLQSCWRRSRARSGSTHSDQIDERPTSSFALLVASVVIVLLAGLLAAPAHAAITCGPGNVNKPLSAGTIAAPVNVPVGAVVGTIAPNAFQVLCRFLSTTTPNNVTSASLYSDFKTTAPLAAGFNDVYQTTVAGLGIRYTFNSAQCSASGVTLTNGAIRLACPFSGPLDGPYMNADVSVTVEFVATGPIASGASTLSTAPVVTIGFATSDQGGYWNQSPLYSGSASGVLTHATCSVNQSSVAVTMSTADTRAFSSIGAVAAPQAFSLSLSCATGAKVLITLSDSVNPANRSTALQLSPDSTAQGIGVQILNSSGSPVAFGPDSAAPGNTNQWTIGDSPNGTLQVPLTARYVRTGSVSAGSVKALATFTMSYQ</sequence>